<gene>
    <name evidence="3" type="ORF">MONBRDRAFT_35464</name>
</gene>
<dbReference type="PANTHER" id="PTHR47170">
    <property type="entry name" value="MALONYL-COA ACP TRANSACYLASE, ACP-BINDING"/>
    <property type="match status" value="1"/>
</dbReference>
<dbReference type="SMART" id="SM00827">
    <property type="entry name" value="PKS_AT"/>
    <property type="match status" value="1"/>
</dbReference>
<evidence type="ECO:0000313" key="3">
    <source>
        <dbReference type="EMBL" id="EDQ92378.1"/>
    </source>
</evidence>
<dbReference type="Gene3D" id="3.30.70.250">
    <property type="entry name" value="Malonyl-CoA ACP transacylase, ACP-binding"/>
    <property type="match status" value="1"/>
</dbReference>
<accession>A9UP89</accession>
<dbReference type="SUPFAM" id="SSF55048">
    <property type="entry name" value="Probable ACP-binding domain of malonyl-CoA ACP transacylase"/>
    <property type="match status" value="1"/>
</dbReference>
<dbReference type="RefSeq" id="XP_001742140.1">
    <property type="nucleotide sequence ID" value="XM_001742088.1"/>
</dbReference>
<dbReference type="Gene3D" id="3.40.366.10">
    <property type="entry name" value="Malonyl-Coenzyme A Acyl Carrier Protein, domain 2"/>
    <property type="match status" value="1"/>
</dbReference>
<dbReference type="STRING" id="81824.A9UP89"/>
<dbReference type="InParanoid" id="A9UP89"/>
<reference evidence="3 4" key="1">
    <citation type="journal article" date="2008" name="Nature">
        <title>The genome of the choanoflagellate Monosiga brevicollis and the origin of metazoans.</title>
        <authorList>
            <consortium name="JGI Sequencing"/>
            <person name="King N."/>
            <person name="Westbrook M.J."/>
            <person name="Young S.L."/>
            <person name="Kuo A."/>
            <person name="Abedin M."/>
            <person name="Chapman J."/>
            <person name="Fairclough S."/>
            <person name="Hellsten U."/>
            <person name="Isogai Y."/>
            <person name="Letunic I."/>
            <person name="Marr M."/>
            <person name="Pincus D."/>
            <person name="Putnam N."/>
            <person name="Rokas A."/>
            <person name="Wright K.J."/>
            <person name="Zuzow R."/>
            <person name="Dirks W."/>
            <person name="Good M."/>
            <person name="Goodstein D."/>
            <person name="Lemons D."/>
            <person name="Li W."/>
            <person name="Lyons J.B."/>
            <person name="Morris A."/>
            <person name="Nichols S."/>
            <person name="Richter D.J."/>
            <person name="Salamov A."/>
            <person name="Bork P."/>
            <person name="Lim W.A."/>
            <person name="Manning G."/>
            <person name="Miller W.T."/>
            <person name="McGinnis W."/>
            <person name="Shapiro H."/>
            <person name="Tjian R."/>
            <person name="Grigoriev I.V."/>
            <person name="Rokhsar D."/>
        </authorList>
    </citation>
    <scope>NUCLEOTIDE SEQUENCE [LARGE SCALE GENOMIC DNA]</scope>
    <source>
        <strain evidence="4">MX1 / ATCC 50154</strain>
    </source>
</reference>
<dbReference type="InterPro" id="IPR016036">
    <property type="entry name" value="Malonyl_transacylase_ACP-bd"/>
</dbReference>
<dbReference type="GO" id="GO:0016740">
    <property type="term" value="F:transferase activity"/>
    <property type="evidence" value="ECO:0007669"/>
    <property type="project" value="InterPro"/>
</dbReference>
<keyword evidence="4" id="KW-1185">Reference proteome</keyword>
<feature type="domain" description="Malonyl-CoA:ACP transacylase (MAT)" evidence="2">
    <location>
        <begin position="58"/>
        <end position="349"/>
    </location>
</feature>
<dbReference type="InterPro" id="IPR052760">
    <property type="entry name" value="Mitochondrial_malonyltrans"/>
</dbReference>
<evidence type="ECO:0000256" key="1">
    <source>
        <dbReference type="ARBA" id="ARBA00008217"/>
    </source>
</evidence>
<dbReference type="InterPro" id="IPR024925">
    <property type="entry name" value="Malonyl_CoA-ACP_transAc"/>
</dbReference>
<evidence type="ECO:0000313" key="4">
    <source>
        <dbReference type="Proteomes" id="UP000001357"/>
    </source>
</evidence>
<name>A9UP89_MONBE</name>
<dbReference type="SUPFAM" id="SSF52151">
    <property type="entry name" value="FabD/lysophospholipase-like"/>
    <property type="match status" value="1"/>
</dbReference>
<dbReference type="KEGG" id="mbr:MONBRDRAFT_35464"/>
<proteinExistence type="inferred from homology"/>
<comment type="similarity">
    <text evidence="1">Belongs to the FabD family.</text>
</comment>
<dbReference type="Pfam" id="PF00698">
    <property type="entry name" value="Acyl_transf_1"/>
    <property type="match status" value="1"/>
</dbReference>
<dbReference type="InterPro" id="IPR014043">
    <property type="entry name" value="Acyl_transferase_dom"/>
</dbReference>
<dbReference type="FunCoup" id="A9UP89">
    <property type="interactions" value="952"/>
</dbReference>
<dbReference type="OMA" id="AANYNCP"/>
<dbReference type="InterPro" id="IPR001227">
    <property type="entry name" value="Ac_transferase_dom_sf"/>
</dbReference>
<organism evidence="3 4">
    <name type="scientific">Monosiga brevicollis</name>
    <name type="common">Choanoflagellate</name>
    <dbReference type="NCBI Taxonomy" id="81824"/>
    <lineage>
        <taxon>Eukaryota</taxon>
        <taxon>Choanoflagellata</taxon>
        <taxon>Craspedida</taxon>
        <taxon>Salpingoecidae</taxon>
        <taxon>Monosiga</taxon>
    </lineage>
</organism>
<dbReference type="PIRSF" id="PIRSF000446">
    <property type="entry name" value="Mct"/>
    <property type="match status" value="1"/>
</dbReference>
<dbReference type="EMBL" id="CH991543">
    <property type="protein sequence ID" value="EDQ92378.1"/>
    <property type="molecule type" value="Genomic_DNA"/>
</dbReference>
<dbReference type="eggNOG" id="KOG2926">
    <property type="taxonomic scope" value="Eukaryota"/>
</dbReference>
<evidence type="ECO:0000259" key="2">
    <source>
        <dbReference type="SMART" id="SM00827"/>
    </source>
</evidence>
<sequence length="356" mass="37847">MHRVLARAVAMGRGAERILSASTAANTGIAAHATSTTTNTMPTTDSNTPTGDDRFAFLFPGQGAQELAMTKNELELPAVAHLYERAKDILGYDLQAIVMGTDEDKLSQTEFCQPAMLIAGLAAVERLRDTDASAEARCVATAGLSLGEYTALVFAGALDLDDALRVVKVRAEGMQAAGQAQAGCMMTVIGLDDETLEAECALASEATQEVCTVANKLAPKIRAISGGPAAISHLEAKLEGIALKLVRLQVSGAFHSSLMAPASAALADVLETVPIRMPRIPVISNVTGQAYTDPEQIRACLIRQVAEPVLWDVSVQHALEAFQCTNIYELGPQRQIKAMVRKIAPKMFRTMVNVTI</sequence>
<dbReference type="PANTHER" id="PTHR47170:SF2">
    <property type="entry name" value="MALONYL-COA:ACP TRANSACYLASE (MAT) DOMAIN-CONTAINING PROTEIN"/>
    <property type="match status" value="1"/>
</dbReference>
<dbReference type="Proteomes" id="UP000001357">
    <property type="component" value="Unassembled WGS sequence"/>
</dbReference>
<dbReference type="InterPro" id="IPR016035">
    <property type="entry name" value="Acyl_Trfase/lysoPLipase"/>
</dbReference>
<protein>
    <recommendedName>
        <fullName evidence="2">Malonyl-CoA:ACP transacylase (MAT) domain-containing protein</fullName>
    </recommendedName>
</protein>
<dbReference type="GeneID" id="5887694"/>
<dbReference type="AlphaFoldDB" id="A9UP89"/>